<dbReference type="Pfam" id="PF00476">
    <property type="entry name" value="DNA_pol_A"/>
    <property type="match status" value="1"/>
</dbReference>
<dbReference type="PRINTS" id="PR00868">
    <property type="entry name" value="DNAPOLI"/>
</dbReference>
<gene>
    <name evidence="12" type="ORF">A3A16_03750</name>
</gene>
<name>A0A1G1ZM33_9BACT</name>
<evidence type="ECO:0000256" key="9">
    <source>
        <dbReference type="ARBA" id="ARBA00023204"/>
    </source>
</evidence>
<evidence type="ECO:0000256" key="7">
    <source>
        <dbReference type="ARBA" id="ARBA00022932"/>
    </source>
</evidence>
<keyword evidence="4" id="KW-0548">Nucleotidyltransferase</keyword>
<comment type="catalytic activity">
    <reaction evidence="10">
        <text>DNA(n) + a 2'-deoxyribonucleoside 5'-triphosphate = DNA(n+1) + diphosphate</text>
        <dbReference type="Rhea" id="RHEA:22508"/>
        <dbReference type="Rhea" id="RHEA-COMP:17339"/>
        <dbReference type="Rhea" id="RHEA-COMP:17340"/>
        <dbReference type="ChEBI" id="CHEBI:33019"/>
        <dbReference type="ChEBI" id="CHEBI:61560"/>
        <dbReference type="ChEBI" id="CHEBI:173112"/>
        <dbReference type="EC" id="2.7.7.7"/>
    </reaction>
</comment>
<evidence type="ECO:0000256" key="4">
    <source>
        <dbReference type="ARBA" id="ARBA00022695"/>
    </source>
</evidence>
<dbReference type="SUPFAM" id="SSF56672">
    <property type="entry name" value="DNA/RNA polymerases"/>
    <property type="match status" value="1"/>
</dbReference>
<comment type="caution">
    <text evidence="12">The sequence shown here is derived from an EMBL/GenBank/DDBJ whole genome shotgun (WGS) entry which is preliminary data.</text>
</comment>
<keyword evidence="5" id="KW-0235">DNA replication</keyword>
<dbReference type="PANTHER" id="PTHR10133:SF27">
    <property type="entry name" value="DNA POLYMERASE NU"/>
    <property type="match status" value="1"/>
</dbReference>
<dbReference type="InterPro" id="IPR043502">
    <property type="entry name" value="DNA/RNA_pol_sf"/>
</dbReference>
<evidence type="ECO:0000256" key="2">
    <source>
        <dbReference type="ARBA" id="ARBA00012417"/>
    </source>
</evidence>
<evidence type="ECO:0000256" key="6">
    <source>
        <dbReference type="ARBA" id="ARBA00022763"/>
    </source>
</evidence>
<keyword evidence="8" id="KW-0238">DNA-binding</keyword>
<dbReference type="EMBL" id="MHJJ01000007">
    <property type="protein sequence ID" value="OGY65703.1"/>
    <property type="molecule type" value="Genomic_DNA"/>
</dbReference>
<accession>A0A1G1ZM33</accession>
<proteinExistence type="inferred from homology"/>
<protein>
    <recommendedName>
        <fullName evidence="2">DNA-directed DNA polymerase</fullName>
        <ecNumber evidence="2">2.7.7.7</ecNumber>
    </recommendedName>
</protein>
<dbReference type="Gene3D" id="3.30.70.370">
    <property type="match status" value="1"/>
</dbReference>
<feature type="domain" description="DNA-directed DNA polymerase family A palm" evidence="11">
    <location>
        <begin position="208"/>
        <end position="417"/>
    </location>
</feature>
<dbReference type="STRING" id="1798407.A3A16_03750"/>
<dbReference type="AlphaFoldDB" id="A0A1G1ZM33"/>
<comment type="similarity">
    <text evidence="1">Belongs to the DNA polymerase type-A family.</text>
</comment>
<dbReference type="PANTHER" id="PTHR10133">
    <property type="entry name" value="DNA POLYMERASE I"/>
    <property type="match status" value="1"/>
</dbReference>
<dbReference type="Gene3D" id="1.10.150.20">
    <property type="entry name" value="5' to 3' exonuclease, C-terminal subdomain"/>
    <property type="match status" value="1"/>
</dbReference>
<evidence type="ECO:0000256" key="1">
    <source>
        <dbReference type="ARBA" id="ARBA00007705"/>
    </source>
</evidence>
<keyword evidence="9" id="KW-0234">DNA repair</keyword>
<dbReference type="GO" id="GO:0003677">
    <property type="term" value="F:DNA binding"/>
    <property type="evidence" value="ECO:0007669"/>
    <property type="project" value="UniProtKB-KW"/>
</dbReference>
<dbReference type="GO" id="GO:0003887">
    <property type="term" value="F:DNA-directed DNA polymerase activity"/>
    <property type="evidence" value="ECO:0007669"/>
    <property type="project" value="UniProtKB-KW"/>
</dbReference>
<dbReference type="InterPro" id="IPR002298">
    <property type="entry name" value="DNA_polymerase_A"/>
</dbReference>
<dbReference type="FunFam" id="1.20.1060.10:FF:000001">
    <property type="entry name" value="DNA polymerase I"/>
    <property type="match status" value="1"/>
</dbReference>
<dbReference type="SMART" id="SM00482">
    <property type="entry name" value="POLAc"/>
    <property type="match status" value="1"/>
</dbReference>
<dbReference type="InterPro" id="IPR001098">
    <property type="entry name" value="DNA-dir_DNA_pol_A_palm_dom"/>
</dbReference>
<evidence type="ECO:0000313" key="13">
    <source>
        <dbReference type="Proteomes" id="UP000177942"/>
    </source>
</evidence>
<dbReference type="Proteomes" id="UP000177942">
    <property type="component" value="Unassembled WGS sequence"/>
</dbReference>
<dbReference type="FunFam" id="1.10.150.20:FF:000002">
    <property type="entry name" value="DNA polymerase I"/>
    <property type="match status" value="1"/>
</dbReference>
<evidence type="ECO:0000259" key="11">
    <source>
        <dbReference type="SMART" id="SM00482"/>
    </source>
</evidence>
<keyword evidence="3" id="KW-0808">Transferase</keyword>
<organism evidence="12 13">
    <name type="scientific">Candidatus Harrisonbacteria bacterium RIFCSPLOWO2_01_FULL_44_18</name>
    <dbReference type="NCBI Taxonomy" id="1798407"/>
    <lineage>
        <taxon>Bacteria</taxon>
        <taxon>Candidatus Harrisoniibacteriota</taxon>
    </lineage>
</organism>
<dbReference type="GO" id="GO:0006302">
    <property type="term" value="P:double-strand break repair"/>
    <property type="evidence" value="ECO:0007669"/>
    <property type="project" value="TreeGrafter"/>
</dbReference>
<dbReference type="Gene3D" id="3.30.420.10">
    <property type="entry name" value="Ribonuclease H-like superfamily/Ribonuclease H"/>
    <property type="match status" value="1"/>
</dbReference>
<keyword evidence="7" id="KW-0239">DNA-directed DNA polymerase</keyword>
<dbReference type="InterPro" id="IPR036397">
    <property type="entry name" value="RNaseH_sf"/>
</dbReference>
<evidence type="ECO:0000256" key="8">
    <source>
        <dbReference type="ARBA" id="ARBA00023125"/>
    </source>
</evidence>
<dbReference type="CDD" id="cd08637">
    <property type="entry name" value="DNA_pol_A_pol_I_C"/>
    <property type="match status" value="1"/>
</dbReference>
<sequence length="452" mass="51921">MKDDTLESQKIEIAKWLLNPDKQQKLPDEWNQLKERLKKEGLEKIFHEIELPLAPILEEMEKIGIKVDLEILERLSKKMAKELDALVKIIYKKAGAVFNLNSPKQLSEILFEKLKIDTAGVPKTKTGIRSTDAAALEKIKNHPIVDLILQYRELFKIRSTYVEPLKKLAGLDAKHRIHTQFLQTGTVTGRLASQNPNLQNIPILSKWGTELRKAFVAESGYTLASFDYSQIELRVLASVAGDPKMIEAFQNDLDIHILTASQVFNVDTKEVSKDQRRFAKTLNFGIIYGMGPDAFARNTGLTREEAENFISEYFNDFLEVKRWQEKIIDKTRRLGYVENLNGRKRWLPEIISMNQRIAREAERAAINMPIQGLAADIIKLAMIKIARKLKEKNWWNDKTRLLLSIHDELLFEISNDILKEAIALIKNEMESAYKLAIPLKVEAAYGENWAEL</sequence>
<evidence type="ECO:0000256" key="3">
    <source>
        <dbReference type="ARBA" id="ARBA00022679"/>
    </source>
</evidence>
<evidence type="ECO:0000256" key="5">
    <source>
        <dbReference type="ARBA" id="ARBA00022705"/>
    </source>
</evidence>
<reference evidence="12 13" key="1">
    <citation type="journal article" date="2016" name="Nat. Commun.">
        <title>Thousands of microbial genomes shed light on interconnected biogeochemical processes in an aquifer system.</title>
        <authorList>
            <person name="Anantharaman K."/>
            <person name="Brown C.T."/>
            <person name="Hug L.A."/>
            <person name="Sharon I."/>
            <person name="Castelle C.J."/>
            <person name="Probst A.J."/>
            <person name="Thomas B.C."/>
            <person name="Singh A."/>
            <person name="Wilkins M.J."/>
            <person name="Karaoz U."/>
            <person name="Brodie E.L."/>
            <person name="Williams K.H."/>
            <person name="Hubbard S.S."/>
            <person name="Banfield J.F."/>
        </authorList>
    </citation>
    <scope>NUCLEOTIDE SEQUENCE [LARGE SCALE GENOMIC DNA]</scope>
</reference>
<dbReference type="Gene3D" id="1.20.1060.10">
    <property type="entry name" value="Taq DNA Polymerase, Chain T, domain 4"/>
    <property type="match status" value="1"/>
</dbReference>
<dbReference type="EC" id="2.7.7.7" evidence="2"/>
<keyword evidence="6" id="KW-0227">DNA damage</keyword>
<dbReference type="GO" id="GO:0006261">
    <property type="term" value="P:DNA-templated DNA replication"/>
    <property type="evidence" value="ECO:0007669"/>
    <property type="project" value="InterPro"/>
</dbReference>
<evidence type="ECO:0000256" key="10">
    <source>
        <dbReference type="ARBA" id="ARBA00049244"/>
    </source>
</evidence>
<evidence type="ECO:0000313" key="12">
    <source>
        <dbReference type="EMBL" id="OGY65703.1"/>
    </source>
</evidence>